<feature type="compositionally biased region" description="Low complexity" evidence="1">
    <location>
        <begin position="700"/>
        <end position="709"/>
    </location>
</feature>
<dbReference type="AlphaFoldDB" id="A0AAD6SKD1"/>
<reference evidence="2" key="1">
    <citation type="submission" date="2023-03" db="EMBL/GenBank/DDBJ databases">
        <title>Massive genome expansion in bonnet fungi (Mycena s.s.) driven by repeated elements and novel gene families across ecological guilds.</title>
        <authorList>
            <consortium name="Lawrence Berkeley National Laboratory"/>
            <person name="Harder C.B."/>
            <person name="Miyauchi S."/>
            <person name="Viragh M."/>
            <person name="Kuo A."/>
            <person name="Thoen E."/>
            <person name="Andreopoulos B."/>
            <person name="Lu D."/>
            <person name="Skrede I."/>
            <person name="Drula E."/>
            <person name="Henrissat B."/>
            <person name="Morin E."/>
            <person name="Kohler A."/>
            <person name="Barry K."/>
            <person name="LaButti K."/>
            <person name="Morin E."/>
            <person name="Salamov A."/>
            <person name="Lipzen A."/>
            <person name="Mereny Z."/>
            <person name="Hegedus B."/>
            <person name="Baldrian P."/>
            <person name="Stursova M."/>
            <person name="Weitz H."/>
            <person name="Taylor A."/>
            <person name="Grigoriev I.V."/>
            <person name="Nagy L.G."/>
            <person name="Martin F."/>
            <person name="Kauserud H."/>
        </authorList>
    </citation>
    <scope>NUCLEOTIDE SEQUENCE</scope>
    <source>
        <strain evidence="2">CBHHK200</strain>
    </source>
</reference>
<protein>
    <submittedName>
        <fullName evidence="2">Uncharacterized protein</fullName>
    </submittedName>
</protein>
<name>A0AAD6SKD1_9AGAR</name>
<feature type="region of interest" description="Disordered" evidence="1">
    <location>
        <begin position="26"/>
        <end position="183"/>
    </location>
</feature>
<organism evidence="2 3">
    <name type="scientific">Mycena alexandri</name>
    <dbReference type="NCBI Taxonomy" id="1745969"/>
    <lineage>
        <taxon>Eukaryota</taxon>
        <taxon>Fungi</taxon>
        <taxon>Dikarya</taxon>
        <taxon>Basidiomycota</taxon>
        <taxon>Agaricomycotina</taxon>
        <taxon>Agaricomycetes</taxon>
        <taxon>Agaricomycetidae</taxon>
        <taxon>Agaricales</taxon>
        <taxon>Marasmiineae</taxon>
        <taxon>Mycenaceae</taxon>
        <taxon>Mycena</taxon>
    </lineage>
</organism>
<feature type="compositionally biased region" description="Low complexity" evidence="1">
    <location>
        <begin position="300"/>
        <end position="314"/>
    </location>
</feature>
<feature type="region of interest" description="Disordered" evidence="1">
    <location>
        <begin position="686"/>
        <end position="724"/>
    </location>
</feature>
<accession>A0AAD6SKD1</accession>
<feature type="compositionally biased region" description="Polar residues" evidence="1">
    <location>
        <begin position="124"/>
        <end position="137"/>
    </location>
</feature>
<sequence length="815" mass="88278">MPKTPKYAPSPSPMFSVFVHFIVRSSTKTKAKPRPTKSPSKKIKSSPFVDDEAAESDDGVLVGDPGPVPSNSTQAGQDEVDRANRTDEEYDQDFINDGDPFEDVDSLRYPSITPPPSPSKRGKQQQSVIRDITSSPEGTPPPSKSHHNVPETLRTPETPSQAKKVKKSSEVIEVTDTSDEDLATMDVDDSMFRKPAGVKASALPPSLLTRSAAAKQASVVPLPTRVSSAHRRPVSDQMQDAPSEEQSAAPAIVNGVMNPAMVKFVSELLSHHTTGSSVVPEASARPKPRPINRVDHDQIALDAALASSLQSPLSIKKGRKLRDPSPDWDPPDLGDILDAIKVDKETPPSGASAAKRKGKGKARASSPVPELEDITSDYEEAPPKKKKNTSPAKTISRSGGSSTAVKVEEPASPEPNSPPDGSLSSYLVRLGYPAVSANGISDSGAPLTMAQFQRVSRGDSKVQVDDLDADKEPASGEEVDTVFLEDIEVYRVYFNPKAKCGVFDVRLQAPSLRPTYLSLHPLPANRRILPSYDPNRNSLEDVDTSTGGRVNWEAWYNQNPRMLAANSVGAIVFEEAAPNFGNISRISPLRLNTRISAGSSSTYRLHIEDRIAICVSVICTTESHLVAPKRIGVKSERMRKWVSGVLHDQEWERFEAATCLLFHEQTMYSQITDKALSFQTMISPDPRMAQNASPAEQRSSRSVPSSMFSTASPSKGSSRFYGPSRSSASSMKTLLAHNDSVPVYDARKIVVDFNKDLGRLSDVLPLFPGEIPVGSYTVVGYTMSSYMANLSGTSDRVPHVGCNILWAIVCGTPRA</sequence>
<feature type="compositionally biased region" description="Basic residues" evidence="1">
    <location>
        <begin position="27"/>
        <end position="44"/>
    </location>
</feature>
<feature type="region of interest" description="Disordered" evidence="1">
    <location>
        <begin position="219"/>
        <end position="247"/>
    </location>
</feature>
<feature type="compositionally biased region" description="Acidic residues" evidence="1">
    <location>
        <begin position="88"/>
        <end position="104"/>
    </location>
</feature>
<dbReference type="Proteomes" id="UP001218188">
    <property type="component" value="Unassembled WGS sequence"/>
</dbReference>
<evidence type="ECO:0000313" key="2">
    <source>
        <dbReference type="EMBL" id="KAJ7027192.1"/>
    </source>
</evidence>
<evidence type="ECO:0000256" key="1">
    <source>
        <dbReference type="SAM" id="MobiDB-lite"/>
    </source>
</evidence>
<evidence type="ECO:0000313" key="3">
    <source>
        <dbReference type="Proteomes" id="UP001218188"/>
    </source>
</evidence>
<keyword evidence="3" id="KW-1185">Reference proteome</keyword>
<feature type="compositionally biased region" description="Polar residues" evidence="1">
    <location>
        <begin position="236"/>
        <end position="246"/>
    </location>
</feature>
<feature type="compositionally biased region" description="Polar residues" evidence="1">
    <location>
        <begin position="389"/>
        <end position="404"/>
    </location>
</feature>
<gene>
    <name evidence="2" type="ORF">C8F04DRAFT_1189855</name>
</gene>
<feature type="compositionally biased region" description="Acidic residues" evidence="1">
    <location>
        <begin position="49"/>
        <end position="58"/>
    </location>
</feature>
<feature type="compositionally biased region" description="Acidic residues" evidence="1">
    <location>
        <begin position="370"/>
        <end position="380"/>
    </location>
</feature>
<feature type="region of interest" description="Disordered" evidence="1">
    <location>
        <begin position="272"/>
        <end position="422"/>
    </location>
</feature>
<proteinExistence type="predicted"/>
<comment type="caution">
    <text evidence="2">The sequence shown here is derived from an EMBL/GenBank/DDBJ whole genome shotgun (WGS) entry which is preliminary data.</text>
</comment>
<dbReference type="EMBL" id="JARJCM010000128">
    <property type="protein sequence ID" value="KAJ7027192.1"/>
    <property type="molecule type" value="Genomic_DNA"/>
</dbReference>